<feature type="compositionally biased region" description="Basic and acidic residues" evidence="1">
    <location>
        <begin position="36"/>
        <end position="53"/>
    </location>
</feature>
<evidence type="ECO:0000256" key="1">
    <source>
        <dbReference type="SAM" id="MobiDB-lite"/>
    </source>
</evidence>
<feature type="compositionally biased region" description="Basic and acidic residues" evidence="1">
    <location>
        <begin position="15"/>
        <end position="24"/>
    </location>
</feature>
<comment type="caution">
    <text evidence="2">The sequence shown here is derived from an EMBL/GenBank/DDBJ whole genome shotgun (WGS) entry which is preliminary data.</text>
</comment>
<feature type="compositionally biased region" description="Polar residues" evidence="1">
    <location>
        <begin position="54"/>
        <end position="67"/>
    </location>
</feature>
<name>A0A4Z1HIG9_9HELO</name>
<keyword evidence="3" id="KW-1185">Reference proteome</keyword>
<dbReference type="EMBL" id="PQXN01000235">
    <property type="protein sequence ID" value="TGO48585.1"/>
    <property type="molecule type" value="Genomic_DNA"/>
</dbReference>
<feature type="compositionally biased region" description="Basic and acidic residues" evidence="1">
    <location>
        <begin position="69"/>
        <end position="78"/>
    </location>
</feature>
<sequence>MPSAAERFQGQPTENAREKSERQKVSAVKRCLQNSLKREDQSVAKMTAGDERIGSSSGSQMPRTISGSKEPDAKSSAS</sequence>
<dbReference type="Proteomes" id="UP000297527">
    <property type="component" value="Unassembled WGS sequence"/>
</dbReference>
<reference evidence="2 3" key="1">
    <citation type="submission" date="2017-12" db="EMBL/GenBank/DDBJ databases">
        <title>Comparative genomics of Botrytis spp.</title>
        <authorList>
            <person name="Valero-Jimenez C.A."/>
            <person name="Tapia P."/>
            <person name="Veloso J."/>
            <person name="Silva-Moreno E."/>
            <person name="Staats M."/>
            <person name="Valdes J.H."/>
            <person name="Van Kan J.A.L."/>
        </authorList>
    </citation>
    <scope>NUCLEOTIDE SEQUENCE [LARGE SCALE GENOMIC DNA]</scope>
    <source>
        <strain evidence="2 3">MUCL11595</strain>
    </source>
</reference>
<evidence type="ECO:0000313" key="2">
    <source>
        <dbReference type="EMBL" id="TGO48585.1"/>
    </source>
</evidence>
<feature type="region of interest" description="Disordered" evidence="1">
    <location>
        <begin position="1"/>
        <end position="78"/>
    </location>
</feature>
<evidence type="ECO:0000313" key="3">
    <source>
        <dbReference type="Proteomes" id="UP000297527"/>
    </source>
</evidence>
<organism evidence="2 3">
    <name type="scientific">Botryotinia convoluta</name>
    <dbReference type="NCBI Taxonomy" id="54673"/>
    <lineage>
        <taxon>Eukaryota</taxon>
        <taxon>Fungi</taxon>
        <taxon>Dikarya</taxon>
        <taxon>Ascomycota</taxon>
        <taxon>Pezizomycotina</taxon>
        <taxon>Leotiomycetes</taxon>
        <taxon>Helotiales</taxon>
        <taxon>Sclerotiniaceae</taxon>
        <taxon>Botryotinia</taxon>
    </lineage>
</organism>
<gene>
    <name evidence="2" type="ORF">BCON_0236g00130</name>
</gene>
<proteinExistence type="predicted"/>
<accession>A0A4Z1HIG9</accession>
<dbReference type="AlphaFoldDB" id="A0A4Z1HIG9"/>
<dbReference type="OrthoDB" id="3553135at2759"/>
<protein>
    <submittedName>
        <fullName evidence="2">Uncharacterized protein</fullName>
    </submittedName>
</protein>